<dbReference type="EMBL" id="QJPH01000089">
    <property type="protein sequence ID" value="PZN86199.1"/>
    <property type="molecule type" value="Genomic_DNA"/>
</dbReference>
<reference evidence="1 2" key="1">
    <citation type="journal article" date="2018" name="Aquat. Microb. Ecol.">
        <title>Gammaproteobacterial methanotrophs dominate.</title>
        <authorList>
            <person name="Rissanen A.J."/>
            <person name="Saarenheimo J."/>
            <person name="Tiirola M."/>
            <person name="Peura S."/>
            <person name="Aalto S.L."/>
            <person name="Karvinen A."/>
            <person name="Nykanen H."/>
        </authorList>
    </citation>
    <scope>NUCLEOTIDE SEQUENCE [LARGE SCALE GENOMIC DNA]</scope>
    <source>
        <strain evidence="1">AMbin10</strain>
    </source>
</reference>
<evidence type="ECO:0000313" key="1">
    <source>
        <dbReference type="EMBL" id="PZN86199.1"/>
    </source>
</evidence>
<dbReference type="AlphaFoldDB" id="A0A2W4RY91"/>
<feature type="non-terminal residue" evidence="1">
    <location>
        <position position="1"/>
    </location>
</feature>
<comment type="caution">
    <text evidence="1">The sequence shown here is derived from an EMBL/GenBank/DDBJ whole genome shotgun (WGS) entry which is preliminary data.</text>
</comment>
<sequence length="105" mass="11275">SSLAKASAFGLLSPASVIAPRLPLQIYTLALLLLDSVCVECSYTTVLHPALFRGTDELCVAGAPHKPQTRCLLSIRVIVWHFSSVMAWTFSVLPGLTLHSTGARL</sequence>
<dbReference type="Proteomes" id="UP000249396">
    <property type="component" value="Unassembled WGS sequence"/>
</dbReference>
<accession>A0A2W4RY91</accession>
<evidence type="ECO:0000313" key="2">
    <source>
        <dbReference type="Proteomes" id="UP000249396"/>
    </source>
</evidence>
<proteinExistence type="predicted"/>
<protein>
    <submittedName>
        <fullName evidence="1">Uncharacterized protein</fullName>
    </submittedName>
</protein>
<organism evidence="1 2">
    <name type="scientific">Candidatus Methylumidiphilus alinenensis</name>
    <dbReference type="NCBI Taxonomy" id="2202197"/>
    <lineage>
        <taxon>Bacteria</taxon>
        <taxon>Pseudomonadati</taxon>
        <taxon>Pseudomonadota</taxon>
        <taxon>Gammaproteobacteria</taxon>
        <taxon>Methylococcales</taxon>
        <taxon>Candidatus Methylumidiphilus</taxon>
    </lineage>
</organism>
<name>A0A2W4RY91_9GAMM</name>
<gene>
    <name evidence="1" type="ORF">DM484_01020</name>
</gene>